<sequence length="85" mass="9544">MIQAAATMWSHLIQALGKSMDMIRVASSAISAIGYDPVSMRMKIQFVQGHTYDFCSVPSHVFQGLLNVGSKGVYYNDHIRDRYQC</sequence>
<evidence type="ECO:0000313" key="3">
    <source>
        <dbReference type="Proteomes" id="UP000217163"/>
    </source>
</evidence>
<dbReference type="Pfam" id="PF13619">
    <property type="entry name" value="KTSC"/>
    <property type="match status" value="1"/>
</dbReference>
<evidence type="ECO:0000259" key="1">
    <source>
        <dbReference type="Pfam" id="PF13619"/>
    </source>
</evidence>
<comment type="caution">
    <text evidence="2">The sequence shown here is derived from an EMBL/GenBank/DDBJ whole genome shotgun (WGS) entry which is preliminary data.</text>
</comment>
<dbReference type="InterPro" id="IPR025309">
    <property type="entry name" value="KTSC_dom"/>
</dbReference>
<dbReference type="EMBL" id="NKQU01000513">
    <property type="protein sequence ID" value="OZI86617.1"/>
    <property type="molecule type" value="Genomic_DNA"/>
</dbReference>
<name>A0A261WKK2_9PSED</name>
<proteinExistence type="predicted"/>
<evidence type="ECO:0000313" key="2">
    <source>
        <dbReference type="EMBL" id="OZI86617.1"/>
    </source>
</evidence>
<organism evidence="2 3">
    <name type="scientific">Pseudomonas avellanae</name>
    <dbReference type="NCBI Taxonomy" id="46257"/>
    <lineage>
        <taxon>Bacteria</taxon>
        <taxon>Pseudomonadati</taxon>
        <taxon>Pseudomonadota</taxon>
        <taxon>Gammaproteobacteria</taxon>
        <taxon>Pseudomonadales</taxon>
        <taxon>Pseudomonadaceae</taxon>
        <taxon>Pseudomonas</taxon>
    </lineage>
</organism>
<gene>
    <name evidence="2" type="ORF">CFN58_10585</name>
</gene>
<dbReference type="Proteomes" id="UP000217163">
    <property type="component" value="Unassembled WGS sequence"/>
</dbReference>
<reference evidence="3" key="1">
    <citation type="journal article" date="2016" name="Sci. Rep.">
        <title>Genome analysis of the kiwifruit canker pathogen Pseudomonas syringae pv. actinidiae biovar 5.</title>
        <authorList>
            <person name="Fujikawa T."/>
            <person name="Sawada H."/>
        </authorList>
    </citation>
    <scope>NUCLEOTIDE SEQUENCE [LARGE SCALE GENOMIC DNA]</scope>
    <source>
        <strain evidence="3">MAFF 212061</strain>
    </source>
</reference>
<accession>A0A261WKK2</accession>
<protein>
    <submittedName>
        <fullName evidence="2">KTSC domain-containing protein</fullName>
    </submittedName>
</protein>
<feature type="domain" description="KTSC" evidence="1">
    <location>
        <begin position="27"/>
        <end position="83"/>
    </location>
</feature>
<dbReference type="AlphaFoldDB" id="A0A261WKK2"/>